<dbReference type="STRING" id="278856.A0A212F9Q1"/>
<comment type="similarity">
    <text evidence="2 8">Belongs to the V-ATPase 116 kDa subunit family.</text>
</comment>
<dbReference type="GO" id="GO:0007035">
    <property type="term" value="P:vacuolar acidification"/>
    <property type="evidence" value="ECO:0007669"/>
    <property type="project" value="TreeGrafter"/>
</dbReference>
<feature type="transmembrane region" description="Helical" evidence="8">
    <location>
        <begin position="157"/>
        <end position="182"/>
    </location>
</feature>
<dbReference type="PANTHER" id="PTHR11629">
    <property type="entry name" value="VACUOLAR PROTON ATPASES"/>
    <property type="match status" value="1"/>
</dbReference>
<evidence type="ECO:0000256" key="4">
    <source>
        <dbReference type="ARBA" id="ARBA00022692"/>
    </source>
</evidence>
<evidence type="ECO:0000256" key="8">
    <source>
        <dbReference type="RuleBase" id="RU361189"/>
    </source>
</evidence>
<keyword evidence="6 8" id="KW-0406">Ion transport</keyword>
<organism evidence="9 10">
    <name type="scientific">Danaus plexippus plexippus</name>
    <dbReference type="NCBI Taxonomy" id="278856"/>
    <lineage>
        <taxon>Eukaryota</taxon>
        <taxon>Metazoa</taxon>
        <taxon>Ecdysozoa</taxon>
        <taxon>Arthropoda</taxon>
        <taxon>Hexapoda</taxon>
        <taxon>Insecta</taxon>
        <taxon>Pterygota</taxon>
        <taxon>Neoptera</taxon>
        <taxon>Endopterygota</taxon>
        <taxon>Lepidoptera</taxon>
        <taxon>Glossata</taxon>
        <taxon>Ditrysia</taxon>
        <taxon>Papilionoidea</taxon>
        <taxon>Nymphalidae</taxon>
        <taxon>Danainae</taxon>
        <taxon>Danaini</taxon>
        <taxon>Danaina</taxon>
        <taxon>Danaus</taxon>
        <taxon>Danaus</taxon>
    </lineage>
</organism>
<evidence type="ECO:0000256" key="7">
    <source>
        <dbReference type="ARBA" id="ARBA00023136"/>
    </source>
</evidence>
<evidence type="ECO:0000256" key="5">
    <source>
        <dbReference type="ARBA" id="ARBA00022989"/>
    </source>
</evidence>
<keyword evidence="5 8" id="KW-1133">Transmembrane helix</keyword>
<proteinExistence type="inferred from homology"/>
<dbReference type="Pfam" id="PF01496">
    <property type="entry name" value="V_ATPase_I"/>
    <property type="match status" value="1"/>
</dbReference>
<evidence type="ECO:0000313" key="10">
    <source>
        <dbReference type="Proteomes" id="UP000007151"/>
    </source>
</evidence>
<name>A0A212F9Q1_DANPL</name>
<dbReference type="KEGG" id="dpl:KGM_203911"/>
<sequence length="232" mass="26606">MVLLSTSKPVEEDCDAYMFSNQERFQRLLVIIGVICVPILLFGTPVYLNKANKKKKAEALKKVSQFRRYQRRESDNKRVEDKILKEVAKYSVPFGELMIHQAVHTIEFVLSTISHTASYLRLWALSLAHEQLSEMLWVMVFAKLGLREYSMTGGVKIFLIFAVWAVFSLSILVVMEGLSAFLHTLRLHWVEFMSKFYSGTGYPFKPFSFKAILSGEGKDDKSEAMCKKKVAN</sequence>
<keyword evidence="10" id="KW-1185">Reference proteome</keyword>
<protein>
    <recommendedName>
        <fullName evidence="8">V-type proton ATPase subunit a</fullName>
    </recommendedName>
</protein>
<evidence type="ECO:0000256" key="2">
    <source>
        <dbReference type="ARBA" id="ARBA00009904"/>
    </source>
</evidence>
<accession>A0A212F9Q1</accession>
<dbReference type="GO" id="GO:0016471">
    <property type="term" value="C:vacuolar proton-transporting V-type ATPase complex"/>
    <property type="evidence" value="ECO:0007669"/>
    <property type="project" value="TreeGrafter"/>
</dbReference>
<gene>
    <name evidence="9" type="ORF">KGM_203911</name>
</gene>
<dbReference type="Proteomes" id="UP000007151">
    <property type="component" value="Unassembled WGS sequence"/>
</dbReference>
<dbReference type="AlphaFoldDB" id="A0A212F9Q1"/>
<dbReference type="InterPro" id="IPR002490">
    <property type="entry name" value="V-ATPase_116kDa_su"/>
</dbReference>
<keyword evidence="7 8" id="KW-0472">Membrane</keyword>
<comment type="function">
    <text evidence="8">Essential component of the vacuolar proton pump (V-ATPase), a multimeric enzyme that catalyzes the translocation of protons across the membranes. Required for assembly and activity of the V-ATPase.</text>
</comment>
<dbReference type="GO" id="GO:0046961">
    <property type="term" value="F:proton-transporting ATPase activity, rotational mechanism"/>
    <property type="evidence" value="ECO:0007669"/>
    <property type="project" value="InterPro"/>
</dbReference>
<dbReference type="GO" id="GO:0033179">
    <property type="term" value="C:proton-transporting V-type ATPase, V0 domain"/>
    <property type="evidence" value="ECO:0007669"/>
    <property type="project" value="InterPro"/>
</dbReference>
<evidence type="ECO:0000256" key="1">
    <source>
        <dbReference type="ARBA" id="ARBA00004141"/>
    </source>
</evidence>
<evidence type="ECO:0000256" key="3">
    <source>
        <dbReference type="ARBA" id="ARBA00022448"/>
    </source>
</evidence>
<comment type="subcellular location">
    <subcellularLocation>
        <location evidence="1">Membrane</location>
        <topology evidence="1">Multi-pass membrane protein</topology>
    </subcellularLocation>
</comment>
<keyword evidence="8" id="KW-0375">Hydrogen ion transport</keyword>
<reference evidence="9 10" key="1">
    <citation type="journal article" date="2011" name="Cell">
        <title>The monarch butterfly genome yields insights into long-distance migration.</title>
        <authorList>
            <person name="Zhan S."/>
            <person name="Merlin C."/>
            <person name="Boore J.L."/>
            <person name="Reppert S.M."/>
        </authorList>
    </citation>
    <scope>NUCLEOTIDE SEQUENCE [LARGE SCALE GENOMIC DNA]</scope>
    <source>
        <strain evidence="9">F-2</strain>
    </source>
</reference>
<dbReference type="GO" id="GO:0005886">
    <property type="term" value="C:plasma membrane"/>
    <property type="evidence" value="ECO:0007669"/>
    <property type="project" value="TreeGrafter"/>
</dbReference>
<dbReference type="GO" id="GO:0051117">
    <property type="term" value="F:ATPase binding"/>
    <property type="evidence" value="ECO:0007669"/>
    <property type="project" value="TreeGrafter"/>
</dbReference>
<comment type="caution">
    <text evidence="9">The sequence shown here is derived from an EMBL/GenBank/DDBJ whole genome shotgun (WGS) entry which is preliminary data.</text>
</comment>
<keyword evidence="3 8" id="KW-0813">Transport</keyword>
<feature type="transmembrane region" description="Helical" evidence="8">
    <location>
        <begin position="28"/>
        <end position="48"/>
    </location>
</feature>
<dbReference type="EMBL" id="AGBW02009564">
    <property type="protein sequence ID" value="OWR50461.1"/>
    <property type="molecule type" value="Genomic_DNA"/>
</dbReference>
<dbReference type="InParanoid" id="A0A212F9Q1"/>
<evidence type="ECO:0000256" key="6">
    <source>
        <dbReference type="ARBA" id="ARBA00023065"/>
    </source>
</evidence>
<dbReference type="PANTHER" id="PTHR11629:SF61">
    <property type="entry name" value="V-TYPE PROTON ATPASE SUBUNIT A"/>
    <property type="match status" value="1"/>
</dbReference>
<keyword evidence="4 8" id="KW-0812">Transmembrane</keyword>
<comment type="caution">
    <text evidence="8">Lacks conserved residue(s) required for the propagation of feature annotation.</text>
</comment>
<evidence type="ECO:0000313" key="9">
    <source>
        <dbReference type="EMBL" id="OWR50461.1"/>
    </source>
</evidence>